<comment type="function">
    <text evidence="11">The coatomer is a cytosolic protein complex that binds to dilysine motifs and reversibly associates with Golgi non-clathrin-coated vesicles, which further mediate biosynthetic protein transport from the ER, via the Golgi up to the trans Golgi network. Coatomer complex is required for budding from Golgi membranes, and is essential for the retrograde Golgi-to-ER transport of dilysine-tagged proteins. The zeta subunit may be involved in regulating the coat assembly and, hence, the rate of biosynthetic protein transport due to its association-dissociation properties with the coatomer complex.</text>
</comment>
<evidence type="ECO:0000256" key="11">
    <source>
        <dbReference type="ARBA" id="ARBA00045555"/>
    </source>
</evidence>
<dbReference type="SUPFAM" id="SSF64356">
    <property type="entry name" value="SNARE-like"/>
    <property type="match status" value="1"/>
</dbReference>
<evidence type="ECO:0000256" key="3">
    <source>
        <dbReference type="ARBA" id="ARBA00011775"/>
    </source>
</evidence>
<keyword evidence="6 12" id="KW-0931">ER-Golgi transport</keyword>
<evidence type="ECO:0000256" key="12">
    <source>
        <dbReference type="RuleBase" id="RU366053"/>
    </source>
</evidence>
<evidence type="ECO:0000313" key="14">
    <source>
        <dbReference type="EMBL" id="CBY39889.1"/>
    </source>
</evidence>
<dbReference type="PANTHER" id="PTHR11043">
    <property type="entry name" value="ZETA-COAT PROTEIN"/>
    <property type="match status" value="1"/>
</dbReference>
<reference evidence="14" key="1">
    <citation type="journal article" date="2010" name="Science">
        <title>Plasticity of animal genome architecture unmasked by rapid evolution of a pelagic tunicate.</title>
        <authorList>
            <person name="Denoeud F."/>
            <person name="Henriet S."/>
            <person name="Mungpakdee S."/>
            <person name="Aury J.M."/>
            <person name="Da Silva C."/>
            <person name="Brinkmann H."/>
            <person name="Mikhaleva J."/>
            <person name="Olsen L.C."/>
            <person name="Jubin C."/>
            <person name="Canestro C."/>
            <person name="Bouquet J.M."/>
            <person name="Danks G."/>
            <person name="Poulain J."/>
            <person name="Campsteijn C."/>
            <person name="Adamski M."/>
            <person name="Cross I."/>
            <person name="Yadetie F."/>
            <person name="Muffato M."/>
            <person name="Louis A."/>
            <person name="Butcher S."/>
            <person name="Tsagkogeorga G."/>
            <person name="Konrad A."/>
            <person name="Singh S."/>
            <person name="Jensen M.F."/>
            <person name="Cong E.H."/>
            <person name="Eikeseth-Otteraa H."/>
            <person name="Noel B."/>
            <person name="Anthouard V."/>
            <person name="Porcel B.M."/>
            <person name="Kachouri-Lafond R."/>
            <person name="Nishino A."/>
            <person name="Ugolini M."/>
            <person name="Chourrout P."/>
            <person name="Nishida H."/>
            <person name="Aasland R."/>
            <person name="Huzurbazar S."/>
            <person name="Westhof E."/>
            <person name="Delsuc F."/>
            <person name="Lehrach H."/>
            <person name="Reinhardt R."/>
            <person name="Weissenbach J."/>
            <person name="Roy S.W."/>
            <person name="Artiguenave F."/>
            <person name="Postlethwait J.H."/>
            <person name="Manak J.R."/>
            <person name="Thompson E.M."/>
            <person name="Jaillon O."/>
            <person name="Du Pasquier L."/>
            <person name="Boudinot P."/>
            <person name="Liberles D.A."/>
            <person name="Volff J.N."/>
            <person name="Philippe H."/>
            <person name="Lenhard B."/>
            <person name="Roest Crollius H."/>
            <person name="Wincker P."/>
            <person name="Chourrout D."/>
        </authorList>
    </citation>
    <scope>NUCLEOTIDE SEQUENCE [LARGE SCALE GENOMIC DNA]</scope>
</reference>
<dbReference type="GO" id="GO:0006891">
    <property type="term" value="P:intra-Golgi vesicle-mediated transport"/>
    <property type="evidence" value="ECO:0007669"/>
    <property type="project" value="TreeGrafter"/>
</dbReference>
<dbReference type="PANTHER" id="PTHR11043:SF0">
    <property type="entry name" value="COATOMER SUBUNIT ZETA"/>
    <property type="match status" value="1"/>
</dbReference>
<dbReference type="GO" id="GO:0030126">
    <property type="term" value="C:COPI vesicle coat"/>
    <property type="evidence" value="ECO:0007669"/>
    <property type="project" value="UniProtKB-UniRule"/>
</dbReference>
<evidence type="ECO:0000256" key="2">
    <source>
        <dbReference type="ARBA" id="ARBA00006972"/>
    </source>
</evidence>
<evidence type="ECO:0000256" key="4">
    <source>
        <dbReference type="ARBA" id="ARBA00022448"/>
    </source>
</evidence>
<dbReference type="Proteomes" id="UP000011014">
    <property type="component" value="Unassembled WGS sequence"/>
</dbReference>
<keyword evidence="10 12" id="KW-0968">Cytoplasmic vesicle</keyword>
<dbReference type="CDD" id="cd14829">
    <property type="entry name" value="Zeta-COP"/>
    <property type="match status" value="1"/>
</dbReference>
<comment type="similarity">
    <text evidence="2 12">Belongs to the adaptor complexes small subunit family.</text>
</comment>
<keyword evidence="8 12" id="KW-0333">Golgi apparatus</keyword>
<dbReference type="Pfam" id="PF01217">
    <property type="entry name" value="Clat_adaptor_s"/>
    <property type="match status" value="1"/>
</dbReference>
<evidence type="ECO:0000256" key="1">
    <source>
        <dbReference type="ARBA" id="ARBA00004255"/>
    </source>
</evidence>
<feature type="domain" description="AP complex mu/sigma subunit" evidence="13">
    <location>
        <begin position="8"/>
        <end position="146"/>
    </location>
</feature>
<dbReference type="InterPro" id="IPR011012">
    <property type="entry name" value="Longin-like_dom_sf"/>
</dbReference>
<dbReference type="EMBL" id="FN655693">
    <property type="protein sequence ID" value="CBY39889.1"/>
    <property type="molecule type" value="Genomic_DNA"/>
</dbReference>
<evidence type="ECO:0000256" key="7">
    <source>
        <dbReference type="ARBA" id="ARBA00022927"/>
    </source>
</evidence>
<evidence type="ECO:0000256" key="5">
    <source>
        <dbReference type="ARBA" id="ARBA00022490"/>
    </source>
</evidence>
<dbReference type="InterPro" id="IPR022775">
    <property type="entry name" value="AP_mu_sigma_su"/>
</dbReference>
<evidence type="ECO:0000256" key="9">
    <source>
        <dbReference type="ARBA" id="ARBA00023136"/>
    </source>
</evidence>
<keyword evidence="7 12" id="KW-0653">Protein transport</keyword>
<gene>
    <name evidence="14" type="ORF">GSOID_T00020488001</name>
</gene>
<dbReference type="GO" id="GO:0006886">
    <property type="term" value="P:intracellular protein transport"/>
    <property type="evidence" value="ECO:0007669"/>
    <property type="project" value="TreeGrafter"/>
</dbReference>
<dbReference type="InterPro" id="IPR039652">
    <property type="entry name" value="Coatomer_zeta"/>
</dbReference>
<keyword evidence="4 12" id="KW-0813">Transport</keyword>
<keyword evidence="5 12" id="KW-0963">Cytoplasm</keyword>
<dbReference type="FunFam" id="3.30.450.60:FF:000013">
    <property type="entry name" value="Coatomer subunit zeta"/>
    <property type="match status" value="1"/>
</dbReference>
<comment type="subcellular location">
    <subcellularLocation>
        <location evidence="12">Cytoplasm</location>
    </subcellularLocation>
    <subcellularLocation>
        <location evidence="1 12">Golgi apparatus membrane</location>
        <topology evidence="1 12">Peripheral membrane protein</topology>
        <orientation evidence="1 12">Cytoplasmic side</orientation>
    </subcellularLocation>
    <subcellularLocation>
        <location evidence="12">Cytoplasmic vesicle</location>
        <location evidence="12">COPI-coated vesicle membrane</location>
        <topology evidence="12">Peripheral membrane protein</topology>
        <orientation evidence="12">Cytoplasmic side</orientation>
    </subcellularLocation>
</comment>
<protein>
    <recommendedName>
        <fullName evidence="12">Coatomer subunit zeta</fullName>
    </recommendedName>
</protein>
<dbReference type="GO" id="GO:0000139">
    <property type="term" value="C:Golgi membrane"/>
    <property type="evidence" value="ECO:0007669"/>
    <property type="project" value="UniProtKB-SubCell"/>
</dbReference>
<keyword evidence="9 12" id="KW-0472">Membrane</keyword>
<comment type="subunit">
    <text evidence="3 12">Oligomeric complex that consists of at least the alpha, beta, beta', gamma, delta, epsilon and zeta subunits.</text>
</comment>
<evidence type="ECO:0000256" key="8">
    <source>
        <dbReference type="ARBA" id="ARBA00023034"/>
    </source>
</evidence>
<evidence type="ECO:0000256" key="6">
    <source>
        <dbReference type="ARBA" id="ARBA00022892"/>
    </source>
</evidence>
<accession>E4YWQ6</accession>
<dbReference type="Gene3D" id="3.30.450.60">
    <property type="match status" value="1"/>
</dbReference>
<dbReference type="AlphaFoldDB" id="E4YWQ6"/>
<evidence type="ECO:0000259" key="13">
    <source>
        <dbReference type="Pfam" id="PF01217"/>
    </source>
</evidence>
<proteinExistence type="inferred from homology"/>
<evidence type="ECO:0000256" key="10">
    <source>
        <dbReference type="ARBA" id="ARBA00023329"/>
    </source>
</evidence>
<dbReference type="GO" id="GO:0006890">
    <property type="term" value="P:retrograde vesicle-mediated transport, Golgi to endoplasmic reticulum"/>
    <property type="evidence" value="ECO:0007669"/>
    <property type="project" value="UniProtKB-UniRule"/>
</dbReference>
<sequence length="172" mass="19970">MEPSLYTIDGIIILDNDGKRLIGKYYQNSTMSLKQQKAFEKKIFEKTKKRDDEILLLDGVTICYKSNVDLIFYVVGNSEENELLLAAVLNCVYDAISLILRKNVEKRALYHHLENVFLAIDEIIDDGIIMEIDPNNVYNRLAIRSEDIPLSETNLSQFLERAKEEVKWSFFK</sequence>
<name>E4YWQ6_OIKDI</name>
<organism evidence="14">
    <name type="scientific">Oikopleura dioica</name>
    <name type="common">Tunicate</name>
    <dbReference type="NCBI Taxonomy" id="34765"/>
    <lineage>
        <taxon>Eukaryota</taxon>
        <taxon>Metazoa</taxon>
        <taxon>Chordata</taxon>
        <taxon>Tunicata</taxon>
        <taxon>Appendicularia</taxon>
        <taxon>Copelata</taxon>
        <taxon>Oikopleuridae</taxon>
        <taxon>Oikopleura</taxon>
    </lineage>
</organism>